<protein>
    <recommendedName>
        <fullName evidence="4">Transcriptional activator HlyU</fullName>
    </recommendedName>
</protein>
<evidence type="ECO:0008006" key="4">
    <source>
        <dbReference type="Google" id="ProtNLM"/>
    </source>
</evidence>
<proteinExistence type="predicted"/>
<dbReference type="AlphaFoldDB" id="A0A3A8A940"/>
<feature type="region of interest" description="Disordered" evidence="1">
    <location>
        <begin position="17"/>
        <end position="42"/>
    </location>
</feature>
<dbReference type="Proteomes" id="UP000246132">
    <property type="component" value="Unassembled WGS sequence"/>
</dbReference>
<evidence type="ECO:0000313" key="3">
    <source>
        <dbReference type="Proteomes" id="UP000246132"/>
    </source>
</evidence>
<dbReference type="InterPro" id="IPR018772">
    <property type="entry name" value="Transcription_activator_HlyU"/>
</dbReference>
<sequence length="152" mass="16359">MAMRLPCTGFRLRCGSAASGAWQSRPDGRGPRVDSGAPKPDLRAQRECEMAGLFKRLFGGGEATDDPAGRAPDEEYKGVEVRAAPVKESDGQWRIAGTLTRTADGTTITRRFLRADLLASRDLAVSSTLAKARLIIDQNGDDLWKGDTGRPA</sequence>
<name>A0A3A8A940_9HYPH</name>
<accession>A0A3A8A940</accession>
<dbReference type="EMBL" id="QFWV02000007">
    <property type="protein sequence ID" value="RKF06435.1"/>
    <property type="molecule type" value="Genomic_DNA"/>
</dbReference>
<comment type="caution">
    <text evidence="2">The sequence shown here is derived from an EMBL/GenBank/DDBJ whole genome shotgun (WGS) entry which is preliminary data.</text>
</comment>
<reference evidence="2 3" key="1">
    <citation type="journal article" date="2018" name="Int. J. Syst. Bacteriol.">
        <title>Oceaniradius stylonemae gen. nov., sp. nov., isolated from a red alga, Stylonema cornu-cervi.</title>
        <authorList>
            <person name="Jeong S."/>
        </authorList>
    </citation>
    <scope>NUCLEOTIDE SEQUENCE [LARGE SCALE GENOMIC DNA]</scope>
    <source>
        <strain evidence="2 3">StC1</strain>
    </source>
</reference>
<keyword evidence="3" id="KW-1185">Reference proteome</keyword>
<gene>
    <name evidence="2" type="ORF">DEM25_012565</name>
</gene>
<organism evidence="2 3">
    <name type="scientific">Oceaniradius stylonematis</name>
    <dbReference type="NCBI Taxonomy" id="2184161"/>
    <lineage>
        <taxon>Bacteria</taxon>
        <taxon>Pseudomonadati</taxon>
        <taxon>Pseudomonadota</taxon>
        <taxon>Alphaproteobacteria</taxon>
        <taxon>Hyphomicrobiales</taxon>
        <taxon>Ahrensiaceae</taxon>
        <taxon>Oceaniradius</taxon>
    </lineage>
</organism>
<dbReference type="Pfam" id="PF10115">
    <property type="entry name" value="HlyU"/>
    <property type="match status" value="1"/>
</dbReference>
<evidence type="ECO:0000313" key="2">
    <source>
        <dbReference type="EMBL" id="RKF06435.1"/>
    </source>
</evidence>
<evidence type="ECO:0000256" key="1">
    <source>
        <dbReference type="SAM" id="MobiDB-lite"/>
    </source>
</evidence>